<dbReference type="EMBL" id="JACHWR010000006">
    <property type="protein sequence ID" value="MBB3045335.1"/>
    <property type="molecule type" value="Genomic_DNA"/>
</dbReference>
<keyword evidence="3" id="KW-1185">Reference proteome</keyword>
<dbReference type="RefSeq" id="WP_183595338.1">
    <property type="nucleotide sequence ID" value="NZ_JACHWR010000006.1"/>
</dbReference>
<accession>A0A7W4Z516</accession>
<sequence>MAALTAAEADPESAAQRALTSVTAERARPLGRGRTTYDQVARSAATDPNL</sequence>
<dbReference type="AlphaFoldDB" id="A0A7W4Z516"/>
<name>A0A7W4Z516_9ACTN</name>
<protein>
    <submittedName>
        <fullName evidence="2">Uncharacterized protein</fullName>
    </submittedName>
</protein>
<evidence type="ECO:0000313" key="3">
    <source>
        <dbReference type="Proteomes" id="UP000589626"/>
    </source>
</evidence>
<proteinExistence type="predicted"/>
<evidence type="ECO:0000313" key="2">
    <source>
        <dbReference type="EMBL" id="MBB3045335.1"/>
    </source>
</evidence>
<reference evidence="2 3" key="1">
    <citation type="submission" date="2020-08" db="EMBL/GenBank/DDBJ databases">
        <title>Sequencing the genomes of 1000 actinobacteria strains.</title>
        <authorList>
            <person name="Klenk H.-P."/>
        </authorList>
    </citation>
    <scope>NUCLEOTIDE SEQUENCE [LARGE SCALE GENOMIC DNA]</scope>
    <source>
        <strain evidence="2 3">DSM 105498</strain>
    </source>
</reference>
<evidence type="ECO:0000256" key="1">
    <source>
        <dbReference type="SAM" id="MobiDB-lite"/>
    </source>
</evidence>
<organism evidence="2 3">
    <name type="scientific">Nocardioides soli</name>
    <dbReference type="NCBI Taxonomy" id="1036020"/>
    <lineage>
        <taxon>Bacteria</taxon>
        <taxon>Bacillati</taxon>
        <taxon>Actinomycetota</taxon>
        <taxon>Actinomycetes</taxon>
        <taxon>Propionibacteriales</taxon>
        <taxon>Nocardioidaceae</taxon>
        <taxon>Nocardioides</taxon>
    </lineage>
</organism>
<dbReference type="Proteomes" id="UP000589626">
    <property type="component" value="Unassembled WGS sequence"/>
</dbReference>
<comment type="caution">
    <text evidence="2">The sequence shown here is derived from an EMBL/GenBank/DDBJ whole genome shotgun (WGS) entry which is preliminary data.</text>
</comment>
<gene>
    <name evidence="2" type="ORF">FHU40_005192</name>
</gene>
<feature type="region of interest" description="Disordered" evidence="1">
    <location>
        <begin position="1"/>
        <end position="50"/>
    </location>
</feature>